<keyword evidence="3" id="KW-1185">Reference proteome</keyword>
<evidence type="ECO:0000256" key="1">
    <source>
        <dbReference type="SAM" id="Phobius"/>
    </source>
</evidence>
<feature type="transmembrane region" description="Helical" evidence="1">
    <location>
        <begin position="77"/>
        <end position="96"/>
    </location>
</feature>
<name>A0A1G9FEQ2_9BACL</name>
<evidence type="ECO:0000313" key="3">
    <source>
        <dbReference type="Proteomes" id="UP000199008"/>
    </source>
</evidence>
<dbReference type="RefSeq" id="WP_092986303.1">
    <property type="nucleotide sequence ID" value="NZ_FNFY01000012.1"/>
</dbReference>
<gene>
    <name evidence="2" type="ORF">SAMN05216216_1128</name>
</gene>
<feature type="transmembrane region" description="Helical" evidence="1">
    <location>
        <begin position="108"/>
        <end position="126"/>
    </location>
</feature>
<protein>
    <recommendedName>
        <fullName evidence="4">DUF3021 domain-containing protein</fullName>
    </recommendedName>
</protein>
<accession>A0A1G9FEQ2</accession>
<organism evidence="2 3">
    <name type="scientific">Lacicoccus qingdaonensis</name>
    <dbReference type="NCBI Taxonomy" id="576118"/>
    <lineage>
        <taxon>Bacteria</taxon>
        <taxon>Bacillati</taxon>
        <taxon>Bacillota</taxon>
        <taxon>Bacilli</taxon>
        <taxon>Bacillales</taxon>
        <taxon>Salinicoccaceae</taxon>
        <taxon>Lacicoccus</taxon>
    </lineage>
</organism>
<evidence type="ECO:0008006" key="4">
    <source>
        <dbReference type="Google" id="ProtNLM"/>
    </source>
</evidence>
<dbReference type="InterPro" id="IPR021560">
    <property type="entry name" value="DUF3021"/>
</dbReference>
<feature type="transmembrane region" description="Helical" evidence="1">
    <location>
        <begin position="48"/>
        <end position="65"/>
    </location>
</feature>
<keyword evidence="1" id="KW-1133">Transmembrane helix</keyword>
<dbReference type="AlphaFoldDB" id="A0A1G9FEQ2"/>
<keyword evidence="1" id="KW-0812">Transmembrane</keyword>
<evidence type="ECO:0000313" key="2">
    <source>
        <dbReference type="EMBL" id="SDK86935.1"/>
    </source>
</evidence>
<reference evidence="3" key="1">
    <citation type="submission" date="2016-10" db="EMBL/GenBank/DDBJ databases">
        <authorList>
            <person name="Varghese N."/>
            <person name="Submissions S."/>
        </authorList>
    </citation>
    <scope>NUCLEOTIDE SEQUENCE [LARGE SCALE GENOMIC DNA]</scope>
    <source>
        <strain evidence="3">CGMCC 1.8895</strain>
    </source>
</reference>
<feature type="transmembrane region" description="Helical" evidence="1">
    <location>
        <begin position="20"/>
        <end position="42"/>
    </location>
</feature>
<dbReference type="Pfam" id="PF11457">
    <property type="entry name" value="DUF3021"/>
    <property type="match status" value="1"/>
</dbReference>
<dbReference type="STRING" id="576118.SAMN05216216_1128"/>
<dbReference type="Proteomes" id="UP000199008">
    <property type="component" value="Unassembled WGS sequence"/>
</dbReference>
<dbReference type="EMBL" id="FNFY01000012">
    <property type="protein sequence ID" value="SDK86935.1"/>
    <property type="molecule type" value="Genomic_DNA"/>
</dbReference>
<sequence>MLYYSKKGGILISLFVRGFFRGAALFSIFVLLSVWSLFIGPAENVRVFLYYGFIALFLGFGSVIFQVSEWPLIKQIFIHYITMLITVFPLLLIINYDTLTFTTDIPGSFIIFNIIQAVVILITYSLSKALKIFSSNLYNKER</sequence>
<proteinExistence type="predicted"/>
<dbReference type="OrthoDB" id="2224367at2"/>
<keyword evidence="1" id="KW-0472">Membrane</keyword>